<proteinExistence type="predicted"/>
<dbReference type="InterPro" id="IPR011989">
    <property type="entry name" value="ARM-like"/>
</dbReference>
<dbReference type="Gene3D" id="1.25.10.10">
    <property type="entry name" value="Leucine-rich Repeat Variant"/>
    <property type="match status" value="1"/>
</dbReference>
<protein>
    <submittedName>
        <fullName evidence="1">HEAT repeat domain-containing protein</fullName>
    </submittedName>
</protein>
<comment type="caution">
    <text evidence="1">The sequence shown here is derived from an EMBL/GenBank/DDBJ whole genome shotgun (WGS) entry which is preliminary data.</text>
</comment>
<organism evidence="1 2">
    <name type="scientific">Nonomuraea mangrovi</name>
    <dbReference type="NCBI Taxonomy" id="2316207"/>
    <lineage>
        <taxon>Bacteria</taxon>
        <taxon>Bacillati</taxon>
        <taxon>Actinomycetota</taxon>
        <taxon>Actinomycetes</taxon>
        <taxon>Streptosporangiales</taxon>
        <taxon>Streptosporangiaceae</taxon>
        <taxon>Nonomuraea</taxon>
    </lineage>
</organism>
<accession>A0ABW4TAY0</accession>
<dbReference type="InterPro" id="IPR016024">
    <property type="entry name" value="ARM-type_fold"/>
</dbReference>
<dbReference type="EMBL" id="JBHUFV010000077">
    <property type="protein sequence ID" value="MFD1938866.1"/>
    <property type="molecule type" value="Genomic_DNA"/>
</dbReference>
<evidence type="ECO:0000313" key="2">
    <source>
        <dbReference type="Proteomes" id="UP001597368"/>
    </source>
</evidence>
<dbReference type="Proteomes" id="UP001597368">
    <property type="component" value="Unassembled WGS sequence"/>
</dbReference>
<name>A0ABW4TAY0_9ACTN</name>
<sequence>MDVIRRLVLPSAQGHRHACDDLARALFGVVCDGLLAEEALDVLTTAGPTIWIELDPALRPWAYGYRDSRVAAASAVPQLSNALAVALAACSRDGREREAALRHPLMGTDVRLLPVLAIRTVDWAPAVRRHALRVMAEVLIHADAAMLRALVPVTVRLLDRQRGDSVTELVRQALLRTDDETLSAVRRCEDLRGRRFAYTVSLEAGRMDRLQLTAAALGERDIVSRTRCAEVLAAQALAGDRPELVEELLDSGSARVRVEALTALVRLGRTAAGERFLADEASLMRLTAQWAVRRAGGDPAELYRQRLAPPAGRGARGLLAGLGDCGTRSDADLALAYLRDPRPRVRAEAVRVLRRLGARADLADLLEDPAPVVVRNVVDAIRAAGPGVPAERLWALLGEDRPRHVRQAAHRLLTGRDAWTRIRADLVLAGGRDEALVLRARADLAVWCARDAATTYQRCPDELRAHLLDLLARAEHAVGEGTAHTLRWVLGTRA</sequence>
<evidence type="ECO:0000313" key="1">
    <source>
        <dbReference type="EMBL" id="MFD1938866.1"/>
    </source>
</evidence>
<keyword evidence="2" id="KW-1185">Reference proteome</keyword>
<gene>
    <name evidence="1" type="ORF">ACFSKW_46145</name>
</gene>
<dbReference type="Pfam" id="PF13646">
    <property type="entry name" value="HEAT_2"/>
    <property type="match status" value="1"/>
</dbReference>
<dbReference type="SUPFAM" id="SSF48371">
    <property type="entry name" value="ARM repeat"/>
    <property type="match status" value="1"/>
</dbReference>
<reference evidence="2" key="1">
    <citation type="journal article" date="2019" name="Int. J. Syst. Evol. Microbiol.">
        <title>The Global Catalogue of Microorganisms (GCM) 10K type strain sequencing project: providing services to taxonomists for standard genome sequencing and annotation.</title>
        <authorList>
            <consortium name="The Broad Institute Genomics Platform"/>
            <consortium name="The Broad Institute Genome Sequencing Center for Infectious Disease"/>
            <person name="Wu L."/>
            <person name="Ma J."/>
        </authorList>
    </citation>
    <scope>NUCLEOTIDE SEQUENCE [LARGE SCALE GENOMIC DNA]</scope>
    <source>
        <strain evidence="2">ICMP 6774ER</strain>
    </source>
</reference>